<protein>
    <submittedName>
        <fullName evidence="1">Uncharacterized protein</fullName>
    </submittedName>
</protein>
<comment type="caution">
    <text evidence="1">The sequence shown here is derived from an EMBL/GenBank/DDBJ whole genome shotgun (WGS) entry which is preliminary data.</text>
</comment>
<dbReference type="AlphaFoldDB" id="A0A645ECH8"/>
<sequence>MILVFAVRLEVFEVRLDRVGARRGDPLHHQPLVIGGGFAFDQLDRTARTLAQAGAESVAEEVADQAGFAVDHLDRAFGAVRNAVAAAVAERLVDFDDFSFHNACSPLD</sequence>
<dbReference type="EMBL" id="VSSQ01045828">
    <property type="protein sequence ID" value="MPM99744.1"/>
    <property type="molecule type" value="Genomic_DNA"/>
</dbReference>
<organism evidence="1">
    <name type="scientific">bioreactor metagenome</name>
    <dbReference type="NCBI Taxonomy" id="1076179"/>
    <lineage>
        <taxon>unclassified sequences</taxon>
        <taxon>metagenomes</taxon>
        <taxon>ecological metagenomes</taxon>
    </lineage>
</organism>
<accession>A0A645ECH8</accession>
<name>A0A645ECH8_9ZZZZ</name>
<gene>
    <name evidence="1" type="ORF">SDC9_146938</name>
</gene>
<evidence type="ECO:0000313" key="1">
    <source>
        <dbReference type="EMBL" id="MPM99744.1"/>
    </source>
</evidence>
<reference evidence="1" key="1">
    <citation type="submission" date="2019-08" db="EMBL/GenBank/DDBJ databases">
        <authorList>
            <person name="Kucharzyk K."/>
            <person name="Murdoch R.W."/>
            <person name="Higgins S."/>
            <person name="Loffler F."/>
        </authorList>
    </citation>
    <scope>NUCLEOTIDE SEQUENCE</scope>
</reference>
<proteinExistence type="predicted"/>